<feature type="domain" description="HTH marR-type" evidence="4">
    <location>
        <begin position="23"/>
        <end position="158"/>
    </location>
</feature>
<proteinExistence type="predicted"/>
<organism evidence="5 6">
    <name type="scientific">Enterobacter roggenkampii</name>
    <dbReference type="NCBI Taxonomy" id="1812935"/>
    <lineage>
        <taxon>Bacteria</taxon>
        <taxon>Pseudomonadati</taxon>
        <taxon>Pseudomonadota</taxon>
        <taxon>Gammaproteobacteria</taxon>
        <taxon>Enterobacterales</taxon>
        <taxon>Enterobacteriaceae</taxon>
        <taxon>Enterobacter</taxon>
        <taxon>Enterobacter cloacae complex</taxon>
    </lineage>
</organism>
<dbReference type="InterPro" id="IPR000835">
    <property type="entry name" value="HTH_MarR-typ"/>
</dbReference>
<dbReference type="RefSeq" id="WP_021241349.1">
    <property type="nucleotide sequence ID" value="NZ_JACRVG010000005.1"/>
</dbReference>
<dbReference type="Gene3D" id="1.10.10.10">
    <property type="entry name" value="Winged helix-like DNA-binding domain superfamily/Winged helix DNA-binding domain"/>
    <property type="match status" value="1"/>
</dbReference>
<gene>
    <name evidence="5" type="ORF">J0A64_19745</name>
</gene>
<dbReference type="EMBL" id="JAFKCP010000016">
    <property type="protein sequence ID" value="MBU3768826.1"/>
    <property type="molecule type" value="Genomic_DNA"/>
</dbReference>
<keyword evidence="2" id="KW-0238">DNA-binding</keyword>
<dbReference type="GO" id="GO:0006355">
    <property type="term" value="P:regulation of DNA-templated transcription"/>
    <property type="evidence" value="ECO:0007669"/>
    <property type="project" value="UniProtKB-ARBA"/>
</dbReference>
<comment type="caution">
    <text evidence="5">The sequence shown here is derived from an EMBL/GenBank/DDBJ whole genome shotgun (WGS) entry which is preliminary data.</text>
</comment>
<accession>A0ABD4RAA6</accession>
<evidence type="ECO:0000256" key="1">
    <source>
        <dbReference type="ARBA" id="ARBA00023015"/>
    </source>
</evidence>
<evidence type="ECO:0000256" key="2">
    <source>
        <dbReference type="ARBA" id="ARBA00023125"/>
    </source>
</evidence>
<dbReference type="InterPro" id="IPR023187">
    <property type="entry name" value="Tscrpt_reg_MarR-type_CS"/>
</dbReference>
<dbReference type="Proteomes" id="UP000813349">
    <property type="component" value="Unassembled WGS sequence"/>
</dbReference>
<dbReference type="PROSITE" id="PS01117">
    <property type="entry name" value="HTH_MARR_1"/>
    <property type="match status" value="1"/>
</dbReference>
<keyword evidence="3" id="KW-0804">Transcription</keyword>
<keyword evidence="1" id="KW-0805">Transcription regulation</keyword>
<dbReference type="SUPFAM" id="SSF46785">
    <property type="entry name" value="Winged helix' DNA-binding domain"/>
    <property type="match status" value="1"/>
</dbReference>
<dbReference type="InterPro" id="IPR036390">
    <property type="entry name" value="WH_DNA-bd_sf"/>
</dbReference>
<evidence type="ECO:0000259" key="4">
    <source>
        <dbReference type="PROSITE" id="PS50995"/>
    </source>
</evidence>
<dbReference type="PANTHER" id="PTHR42756:SF1">
    <property type="entry name" value="TRANSCRIPTIONAL REPRESSOR OF EMRAB OPERON"/>
    <property type="match status" value="1"/>
</dbReference>
<dbReference type="AlphaFoldDB" id="A0ABD4RAA6"/>
<dbReference type="PANTHER" id="PTHR42756">
    <property type="entry name" value="TRANSCRIPTIONAL REGULATOR, MARR"/>
    <property type="match status" value="1"/>
</dbReference>
<dbReference type="PROSITE" id="PS50995">
    <property type="entry name" value="HTH_MARR_2"/>
    <property type="match status" value="1"/>
</dbReference>
<dbReference type="Pfam" id="PF01047">
    <property type="entry name" value="MarR"/>
    <property type="match status" value="1"/>
</dbReference>
<dbReference type="GO" id="GO:0003677">
    <property type="term" value="F:DNA binding"/>
    <property type="evidence" value="ECO:0007669"/>
    <property type="project" value="UniProtKB-KW"/>
</dbReference>
<dbReference type="InterPro" id="IPR036388">
    <property type="entry name" value="WH-like_DNA-bd_sf"/>
</dbReference>
<evidence type="ECO:0000313" key="5">
    <source>
        <dbReference type="EMBL" id="MBU3768826.1"/>
    </source>
</evidence>
<sequence length="181" mass="20557">MKDHVDFVVGQWSCAMPELDASSMKIFGRMLRLMKHLGKERAQAMTPFGFREGEFDVLATLRRAGEPYCLSPTQLYTSLLITSGAMTNRLNHLEQQGFIRRIADPDDKRSSLVSLTPHGQERIEQALLVHTETQNALLRNLSEAQRAQLESLLRVLLLTFPAEEWDETSPSADNTKLHDYT</sequence>
<evidence type="ECO:0000313" key="6">
    <source>
        <dbReference type="Proteomes" id="UP000813349"/>
    </source>
</evidence>
<evidence type="ECO:0000256" key="3">
    <source>
        <dbReference type="ARBA" id="ARBA00023163"/>
    </source>
</evidence>
<reference evidence="5 6" key="1">
    <citation type="journal article" date="2021" name="Clin. Infect. Dis.">
        <title>Rapid development of cefiderocol resistance in carbapenem-resistant Enterobacter cloacae during therapy is associated with heterogeneous mutations in the catecholate siderophore receptor cira.</title>
        <authorList>
            <person name="Klein S."/>
            <person name="Boutin S."/>
            <person name="Kocer K."/>
            <person name="Fiedler M.O."/>
            <person name="Storzinger D."/>
            <person name="Weigand M.A."/>
            <person name="Tan B."/>
            <person name="Richter D."/>
            <person name="Rupp C."/>
            <person name="Mieth M."/>
            <person name="Mehrabi A."/>
            <person name="Hackert T."/>
            <person name="Zimmermann S."/>
            <person name="Heeg K."/>
            <person name="Nurjadi D."/>
        </authorList>
    </citation>
    <scope>NUCLEOTIDE SEQUENCE [LARGE SCALE GENOMIC DNA]</scope>
    <source>
        <strain evidence="5 6">BK34275</strain>
    </source>
</reference>
<dbReference type="SMART" id="SM00347">
    <property type="entry name" value="HTH_MARR"/>
    <property type="match status" value="1"/>
</dbReference>
<protein>
    <submittedName>
        <fullName evidence="5">MarR family transcriptional regulator</fullName>
    </submittedName>
</protein>
<name>A0ABD4RAA6_9ENTR</name>
<dbReference type="PRINTS" id="PR00598">
    <property type="entry name" value="HTHMARR"/>
</dbReference>